<name>E5B1P6_ERWAM</name>
<evidence type="ECO:0000313" key="1">
    <source>
        <dbReference type="EMBL" id="CBX79397.1"/>
    </source>
</evidence>
<gene>
    <name evidence="1" type="ORF">EAIL5_0577</name>
</gene>
<organism evidence="1">
    <name type="scientific">Erwinia amylovora ATCC BAA-2158</name>
    <dbReference type="NCBI Taxonomy" id="889211"/>
    <lineage>
        <taxon>Bacteria</taxon>
        <taxon>Pseudomonadati</taxon>
        <taxon>Pseudomonadota</taxon>
        <taxon>Gammaproteobacteria</taxon>
        <taxon>Enterobacterales</taxon>
        <taxon>Erwiniaceae</taxon>
        <taxon>Erwinia</taxon>
    </lineage>
</organism>
<dbReference type="EMBL" id="FR719186">
    <property type="protein sequence ID" value="CBX79397.1"/>
    <property type="molecule type" value="Genomic_DNA"/>
</dbReference>
<accession>E5B1P6</accession>
<reference evidence="1" key="1">
    <citation type="journal article" date="2011" name="J. Bacteriol.">
        <title>Genome Sequence of an Erwinia amylovora Strain with Pathogenicity Restricted to Rubus Plants.</title>
        <authorList>
            <person name="Powney R."/>
            <person name="Smits T.H."/>
            <person name="Sawbridge T."/>
            <person name="Frey B."/>
            <person name="Blom J."/>
            <person name="Frey J.E."/>
            <person name="Plummer K.M."/>
            <person name="Beer S.V."/>
            <person name="Luck J."/>
            <person name="Duffy B."/>
            <person name="Rodoni B."/>
        </authorList>
    </citation>
    <scope>NUCLEOTIDE SEQUENCE</scope>
    <source>
        <strain evidence="1">ATCC BAA-2158</strain>
    </source>
</reference>
<proteinExistence type="predicted"/>
<protein>
    <submittedName>
        <fullName evidence="1">Uncharacterized protein</fullName>
    </submittedName>
</protein>
<sequence>MRRFWGQHNAARVLAGSGITVTWAVGHLLETAPPEA</sequence>
<dbReference type="AlphaFoldDB" id="E5B1P6"/>